<gene>
    <name evidence="4" type="ORF">ACFSNB_07230</name>
</gene>
<name>A0ABW5C8G2_9PROT</name>
<evidence type="ECO:0000313" key="4">
    <source>
        <dbReference type="EMBL" id="MFD2233594.1"/>
    </source>
</evidence>
<keyword evidence="5" id="KW-1185">Reference proteome</keyword>
<proteinExistence type="predicted"/>
<keyword evidence="4" id="KW-0282">Flagellum</keyword>
<protein>
    <submittedName>
        <fullName evidence="4">Flagellar biosynthesis repressor FlbT</fullName>
    </submittedName>
</protein>
<dbReference type="Proteomes" id="UP001597296">
    <property type="component" value="Unassembled WGS sequence"/>
</dbReference>
<evidence type="ECO:0000256" key="3">
    <source>
        <dbReference type="ARBA" id="ARBA00022884"/>
    </source>
</evidence>
<dbReference type="InterPro" id="IPR009967">
    <property type="entry name" value="Flagellum_FlbT"/>
</dbReference>
<dbReference type="Pfam" id="PF07378">
    <property type="entry name" value="FlbT"/>
    <property type="match status" value="1"/>
</dbReference>
<keyword evidence="1" id="KW-0678">Repressor</keyword>
<organism evidence="4 5">
    <name type="scientific">Phaeospirillum tilakii</name>
    <dbReference type="NCBI Taxonomy" id="741673"/>
    <lineage>
        <taxon>Bacteria</taxon>
        <taxon>Pseudomonadati</taxon>
        <taxon>Pseudomonadota</taxon>
        <taxon>Alphaproteobacteria</taxon>
        <taxon>Rhodospirillales</taxon>
        <taxon>Rhodospirillaceae</taxon>
        <taxon>Phaeospirillum</taxon>
    </lineage>
</organism>
<keyword evidence="4" id="KW-0969">Cilium</keyword>
<keyword evidence="2" id="KW-1005">Bacterial flagellum biogenesis</keyword>
<evidence type="ECO:0000313" key="5">
    <source>
        <dbReference type="Proteomes" id="UP001597296"/>
    </source>
</evidence>
<evidence type="ECO:0000256" key="2">
    <source>
        <dbReference type="ARBA" id="ARBA00022795"/>
    </source>
</evidence>
<dbReference type="RefSeq" id="WP_377315405.1">
    <property type="nucleotide sequence ID" value="NZ_JBHUIY010000011.1"/>
</dbReference>
<accession>A0ABW5C8G2</accession>
<keyword evidence="4" id="KW-0966">Cell projection</keyword>
<evidence type="ECO:0000256" key="1">
    <source>
        <dbReference type="ARBA" id="ARBA00022491"/>
    </source>
</evidence>
<reference evidence="5" key="1">
    <citation type="journal article" date="2019" name="Int. J. Syst. Evol. Microbiol.">
        <title>The Global Catalogue of Microorganisms (GCM) 10K type strain sequencing project: providing services to taxonomists for standard genome sequencing and annotation.</title>
        <authorList>
            <consortium name="The Broad Institute Genomics Platform"/>
            <consortium name="The Broad Institute Genome Sequencing Center for Infectious Disease"/>
            <person name="Wu L."/>
            <person name="Ma J."/>
        </authorList>
    </citation>
    <scope>NUCLEOTIDE SEQUENCE [LARGE SCALE GENOMIC DNA]</scope>
    <source>
        <strain evidence="5">KCTC 15012</strain>
    </source>
</reference>
<sequence length="140" mass="15132">MSLKINLAQGESILIGKAKVQNGGAGRCILIVSGSENVLREKRIMRERDATTPIRRLYFVTQSLYLTDDKPKLFTLYHQIAREAVAAWPMLAGAVTDVGELILVERYYDALMACHTLTEVERGLIEAAAGGGAAAEAAPG</sequence>
<dbReference type="EMBL" id="JBHUIY010000011">
    <property type="protein sequence ID" value="MFD2233594.1"/>
    <property type="molecule type" value="Genomic_DNA"/>
</dbReference>
<keyword evidence="3" id="KW-0694">RNA-binding</keyword>
<comment type="caution">
    <text evidence="4">The sequence shown here is derived from an EMBL/GenBank/DDBJ whole genome shotgun (WGS) entry which is preliminary data.</text>
</comment>